<evidence type="ECO:0000259" key="13">
    <source>
        <dbReference type="Pfam" id="PF05658"/>
    </source>
</evidence>
<feature type="domain" description="Trimeric autotransporter adhesin YadA-like C-terminal membrane anchor" evidence="12">
    <location>
        <begin position="983"/>
        <end position="1044"/>
    </location>
</feature>
<evidence type="ECO:0000256" key="6">
    <source>
        <dbReference type="ARBA" id="ARBA00022692"/>
    </source>
</evidence>
<dbReference type="SUPFAM" id="SSF54523">
    <property type="entry name" value="Pili subunits"/>
    <property type="match status" value="1"/>
</dbReference>
<feature type="domain" description="Trimeric autotransporter adhesin YadA-like head" evidence="13">
    <location>
        <begin position="288"/>
        <end position="309"/>
    </location>
</feature>
<accession>A0A158K635</accession>
<dbReference type="InterPro" id="IPR024973">
    <property type="entry name" value="ESPR"/>
</dbReference>
<keyword evidence="6" id="KW-0812">Transmembrane</keyword>
<feature type="domain" description="ESPR" evidence="15">
    <location>
        <begin position="1"/>
        <end position="45"/>
    </location>
</feature>
<evidence type="ECO:0000256" key="11">
    <source>
        <dbReference type="SAM" id="Coils"/>
    </source>
</evidence>
<keyword evidence="4" id="KW-0813">Transport</keyword>
<sequence length="1044" mass="101450">MNKIYQIIWNKAFGAWVPAPEGSKAKRKGRSVVHATMAALALLIGAQAHAYVAGSGATVTGATQGIAIGDQSSAAGAPLNVFPVWPHQRPNGTSNYTGPGTSIAFGYQAFAQSTAFGGAMAFGQDAYALGRSLAFGPGASAFSDWASAYGALSFANNNAVAFGTHAYASGDSAVSVGMTSEASGYAATAMGLSSSSAGRGATALGLSSSASDDGGVALGAFSHSQSANSLALGSSANALGTYAAAVGYGASASNMGDVALGASTKAAGDGARFATALGSGSEASTSATTAVGALAKATQDSGTAVGYGANASEVNSTAIGKNATASTLNSVALGADSSTGAVVSTASATIGGETYSFAGSNAAGTVSIGSTGHERTITNVAAGRVSDVSTDAVNGSQLYATNSAIGNLSDQVTNIDLKGTKYFHANSTGADSQALGADSIAIGMGAVANSANDVALGTSANAQGDYAAAVGYGANASEVNSTAIGKNATASTINSVALGADSSTGAVVSTAGATVGGETYSFAGSNAAGTVSVGSTGHERTITNVAAGRVSDVSTDAVNGSQLHATNSAIDSLSDQVTNVDLKGTKYFHANSTGVDSRALGADSVAIGMGAVANSANDVALGSGSITTGSTGAAGMSVAGNNYQFAGPTSIGTVSVGAAGQERTITNVAAGRLGFESTDAVNGSQLWGAVYAIQSVSNALAQTNQTVANLSNKVNGLKATGLMATRADAATASSGTTGLLGSAQAPLTSLQATAGVNDSAVAYNVNADGTPDYNNVTLNGDAYDANTNQGGTKITNVAVGSAPSDAVNYAQFNDAITRVTNIAQSGGTPFFAVDGNRDIELAVASGDHAMASGANARATGAQAVAVGANSIASSSNSMALGANTIATGDNAVALGAGSIADQANTVSVGSSTQQRRVTNVAQGTSDTDAVNVAQLNQAVAQSDAKVSQAVQSANAYTDQQFSKMSDKMNSLGAAAMAATSLIPNARAQGNFQMAVAAGTYGNASALAIGANFWATNNLLMNVHLARSTGSGASTGASIGATYGF</sequence>
<feature type="domain" description="Trimeric autotransporter adhesin YadA-like stalk" evidence="14">
    <location>
        <begin position="665"/>
        <end position="707"/>
    </location>
</feature>
<dbReference type="Pfam" id="PF03895">
    <property type="entry name" value="YadA_anchor"/>
    <property type="match status" value="1"/>
</dbReference>
<dbReference type="Gene3D" id="3.30.1300.30">
    <property type="entry name" value="GSPII I/J protein-like"/>
    <property type="match status" value="1"/>
</dbReference>
<feature type="coiled-coil region" evidence="11">
    <location>
        <begin position="693"/>
        <end position="720"/>
    </location>
</feature>
<evidence type="ECO:0000256" key="8">
    <source>
        <dbReference type="ARBA" id="ARBA00022927"/>
    </source>
</evidence>
<evidence type="ECO:0000256" key="1">
    <source>
        <dbReference type="ARBA" id="ARBA00004241"/>
    </source>
</evidence>
<name>A0A158K635_9BURK</name>
<feature type="domain" description="Trimeric autotransporter adhesin YadA-like stalk" evidence="14">
    <location>
        <begin position="916"/>
        <end position="956"/>
    </location>
</feature>
<dbReference type="EMBL" id="FCOM02000025">
    <property type="protein sequence ID" value="SAL76010.1"/>
    <property type="molecule type" value="Genomic_DNA"/>
</dbReference>
<dbReference type="Gene3D" id="2.150.10.10">
    <property type="entry name" value="Serralysin-like metalloprotease, C-terminal"/>
    <property type="match status" value="7"/>
</dbReference>
<evidence type="ECO:0000256" key="2">
    <source>
        <dbReference type="ARBA" id="ARBA00004442"/>
    </source>
</evidence>
<keyword evidence="10" id="KW-0998">Cell outer membrane</keyword>
<feature type="domain" description="Trimeric autotransporter adhesin YadA-like stalk" evidence="14">
    <location>
        <begin position="542"/>
        <end position="580"/>
    </location>
</feature>
<dbReference type="GO" id="GO:0009986">
    <property type="term" value="C:cell surface"/>
    <property type="evidence" value="ECO:0007669"/>
    <property type="project" value="UniProtKB-SubCell"/>
</dbReference>
<evidence type="ECO:0000256" key="9">
    <source>
        <dbReference type="ARBA" id="ARBA00023136"/>
    </source>
</evidence>
<feature type="domain" description="Trimeric autotransporter adhesin YadA-like head" evidence="13">
    <location>
        <begin position="599"/>
        <end position="625"/>
    </location>
</feature>
<feature type="domain" description="Trimeric autotransporter adhesin YadA-like stalk" evidence="14">
    <location>
        <begin position="377"/>
        <end position="414"/>
    </location>
</feature>
<keyword evidence="5" id="KW-1134">Transmembrane beta strand</keyword>
<evidence type="ECO:0000256" key="3">
    <source>
        <dbReference type="ARBA" id="ARBA00005848"/>
    </source>
</evidence>
<keyword evidence="9" id="KW-0472">Membrane</keyword>
<dbReference type="GO" id="GO:0009279">
    <property type="term" value="C:cell outer membrane"/>
    <property type="evidence" value="ECO:0007669"/>
    <property type="project" value="UniProtKB-SubCell"/>
</dbReference>
<dbReference type="Pfam" id="PF13018">
    <property type="entry name" value="ESPR"/>
    <property type="match status" value="1"/>
</dbReference>
<dbReference type="AlphaFoldDB" id="A0A158K635"/>
<dbReference type="InterPro" id="IPR008640">
    <property type="entry name" value="Adhesin_Head_dom"/>
</dbReference>
<dbReference type="InterPro" id="IPR011049">
    <property type="entry name" value="Serralysin-like_metalloprot_C"/>
</dbReference>
<dbReference type="InterPro" id="IPR008635">
    <property type="entry name" value="Coiled_stalk_dom"/>
</dbReference>
<dbReference type="SUPFAM" id="SSF101967">
    <property type="entry name" value="Adhesin YadA, collagen-binding domain"/>
    <property type="match status" value="5"/>
</dbReference>
<feature type="domain" description="Trimeric autotransporter adhesin YadA-like head" evidence="13">
    <location>
        <begin position="448"/>
        <end position="474"/>
    </location>
</feature>
<feature type="domain" description="Trimeric autotransporter adhesin YadA-like head" evidence="13">
    <location>
        <begin position="157"/>
        <end position="177"/>
    </location>
</feature>
<proteinExistence type="inferred from homology"/>
<evidence type="ECO:0000313" key="16">
    <source>
        <dbReference type="EMBL" id="SAL76010.1"/>
    </source>
</evidence>
<feature type="domain" description="Trimeric autotransporter adhesin YadA-like head" evidence="13">
    <location>
        <begin position="311"/>
        <end position="337"/>
    </location>
</feature>
<evidence type="ECO:0000313" key="17">
    <source>
        <dbReference type="Proteomes" id="UP000055019"/>
    </source>
</evidence>
<dbReference type="InterPro" id="IPR045584">
    <property type="entry name" value="Pilin-like"/>
</dbReference>
<protein>
    <submittedName>
        <fullName evidence="16">YadA domain-containing protein</fullName>
    </submittedName>
</protein>
<feature type="domain" description="Trimeric autotransporter adhesin YadA-like head" evidence="13">
    <location>
        <begin position="227"/>
        <end position="250"/>
    </location>
</feature>
<dbReference type="InterPro" id="IPR005594">
    <property type="entry name" value="YadA_C"/>
</dbReference>
<dbReference type="OrthoDB" id="1632057at2"/>
<keyword evidence="11" id="KW-0175">Coiled coil</keyword>
<feature type="domain" description="Trimeric autotransporter adhesin YadA-like head" evidence="13">
    <location>
        <begin position="429"/>
        <end position="446"/>
    </location>
</feature>
<comment type="caution">
    <text evidence="16">The sequence shown here is derived from an EMBL/GenBank/DDBJ whole genome shotgun (WGS) entry which is preliminary data.</text>
</comment>
<evidence type="ECO:0000259" key="12">
    <source>
        <dbReference type="Pfam" id="PF03895"/>
    </source>
</evidence>
<gene>
    <name evidence="16" type="ORF">AWB74_04918</name>
</gene>
<keyword evidence="7" id="KW-0732">Signal</keyword>
<feature type="domain" description="Trimeric autotransporter adhesin YadA-like head" evidence="13">
    <location>
        <begin position="872"/>
        <end position="898"/>
    </location>
</feature>
<evidence type="ECO:0000259" key="14">
    <source>
        <dbReference type="Pfam" id="PF05662"/>
    </source>
</evidence>
<dbReference type="CDD" id="cd12820">
    <property type="entry name" value="LbR_YadA-like"/>
    <property type="match status" value="1"/>
</dbReference>
<evidence type="ECO:0000256" key="7">
    <source>
        <dbReference type="ARBA" id="ARBA00022729"/>
    </source>
</evidence>
<feature type="domain" description="Trimeric autotransporter adhesin YadA-like head" evidence="13">
    <location>
        <begin position="476"/>
        <end position="502"/>
    </location>
</feature>
<feature type="domain" description="Trimeric autotransporter adhesin YadA-like stalk" evidence="14">
    <location>
        <begin position="793"/>
        <end position="825"/>
    </location>
</feature>
<organism evidence="16 17">
    <name type="scientific">Caballeronia arvi</name>
    <dbReference type="NCBI Taxonomy" id="1777135"/>
    <lineage>
        <taxon>Bacteria</taxon>
        <taxon>Pseudomonadati</taxon>
        <taxon>Pseudomonadota</taxon>
        <taxon>Betaproteobacteria</taxon>
        <taxon>Burkholderiales</taxon>
        <taxon>Burkholderiaceae</taxon>
        <taxon>Caballeronia</taxon>
    </lineage>
</organism>
<feature type="domain" description="Trimeric autotransporter adhesin YadA-like head" evidence="13">
    <location>
        <begin position="844"/>
        <end position="870"/>
    </location>
</feature>
<evidence type="ECO:0000259" key="15">
    <source>
        <dbReference type="Pfam" id="PF13018"/>
    </source>
</evidence>
<reference evidence="16" key="1">
    <citation type="submission" date="2016-01" db="EMBL/GenBank/DDBJ databases">
        <authorList>
            <person name="Peeters C."/>
        </authorList>
    </citation>
    <scope>NUCLEOTIDE SEQUENCE [LARGE SCALE GENOMIC DNA]</scope>
    <source>
        <strain evidence="16">LMG 29317</strain>
    </source>
</reference>
<dbReference type="GO" id="GO:0015031">
    <property type="term" value="P:protein transport"/>
    <property type="evidence" value="ECO:0007669"/>
    <property type="project" value="UniProtKB-KW"/>
</dbReference>
<evidence type="ECO:0000256" key="10">
    <source>
        <dbReference type="ARBA" id="ARBA00023237"/>
    </source>
</evidence>
<keyword evidence="8" id="KW-0653">Protein transport</keyword>
<dbReference type="Proteomes" id="UP000055019">
    <property type="component" value="Unassembled WGS sequence"/>
</dbReference>
<keyword evidence="17" id="KW-1185">Reference proteome</keyword>
<dbReference type="Pfam" id="PF05662">
    <property type="entry name" value="YadA_stalk"/>
    <property type="match status" value="5"/>
</dbReference>
<comment type="similarity">
    <text evidence="3">Belongs to the autotransporter-2 (AT-2) (TC 1.B.40) family.</text>
</comment>
<feature type="domain" description="Trimeric autotransporter adhesin YadA-like head" evidence="13">
    <location>
        <begin position="198"/>
        <end position="222"/>
    </location>
</feature>
<comment type="subcellular location">
    <subcellularLocation>
        <location evidence="2">Cell outer membrane</location>
    </subcellularLocation>
    <subcellularLocation>
        <location evidence="1">Cell surface</location>
    </subcellularLocation>
</comment>
<evidence type="ECO:0000256" key="5">
    <source>
        <dbReference type="ARBA" id="ARBA00022452"/>
    </source>
</evidence>
<dbReference type="Pfam" id="PF05658">
    <property type="entry name" value="YadA_head"/>
    <property type="match status" value="11"/>
</dbReference>
<evidence type="ECO:0000256" key="4">
    <source>
        <dbReference type="ARBA" id="ARBA00022448"/>
    </source>
</evidence>